<organism evidence="7 8">
    <name type="scientific">Cucurbita moschata</name>
    <name type="common">Winter crookneck squash</name>
    <name type="synonym">Cucurbita pepo var. moschata</name>
    <dbReference type="NCBI Taxonomy" id="3662"/>
    <lineage>
        <taxon>Eukaryota</taxon>
        <taxon>Viridiplantae</taxon>
        <taxon>Streptophyta</taxon>
        <taxon>Embryophyta</taxon>
        <taxon>Tracheophyta</taxon>
        <taxon>Spermatophyta</taxon>
        <taxon>Magnoliopsida</taxon>
        <taxon>eudicotyledons</taxon>
        <taxon>Gunneridae</taxon>
        <taxon>Pentapetalae</taxon>
        <taxon>rosids</taxon>
        <taxon>fabids</taxon>
        <taxon>Cucurbitales</taxon>
        <taxon>Cucurbitaceae</taxon>
        <taxon>Cucurbiteae</taxon>
        <taxon>Cucurbita</taxon>
    </lineage>
</organism>
<keyword evidence="3" id="KW-0862">Zinc</keyword>
<feature type="compositionally biased region" description="Polar residues" evidence="4">
    <location>
        <begin position="433"/>
        <end position="444"/>
    </location>
</feature>
<evidence type="ECO:0000256" key="4">
    <source>
        <dbReference type="SAM" id="MobiDB-lite"/>
    </source>
</evidence>
<dbReference type="SUPFAM" id="SSF57850">
    <property type="entry name" value="RING/U-box"/>
    <property type="match status" value="1"/>
</dbReference>
<feature type="transmembrane region" description="Helical" evidence="5">
    <location>
        <begin position="360"/>
        <end position="382"/>
    </location>
</feature>
<evidence type="ECO:0000256" key="2">
    <source>
        <dbReference type="ARBA" id="ARBA00022771"/>
    </source>
</evidence>
<keyword evidence="7" id="KW-1185">Reference proteome</keyword>
<dbReference type="Pfam" id="PF12906">
    <property type="entry name" value="RINGv"/>
    <property type="match status" value="1"/>
</dbReference>
<dbReference type="InterPro" id="IPR011016">
    <property type="entry name" value="Znf_RING-CH"/>
</dbReference>
<feature type="compositionally biased region" description="Polar residues" evidence="4">
    <location>
        <begin position="402"/>
        <end position="415"/>
    </location>
</feature>
<feature type="region of interest" description="Disordered" evidence="4">
    <location>
        <begin position="402"/>
        <end position="459"/>
    </location>
</feature>
<dbReference type="RefSeq" id="XP_022950772.1">
    <property type="nucleotide sequence ID" value="XM_023095004.1"/>
</dbReference>
<proteinExistence type="predicted"/>
<dbReference type="GO" id="GO:0008270">
    <property type="term" value="F:zinc ion binding"/>
    <property type="evidence" value="ECO:0007669"/>
    <property type="project" value="UniProtKB-KW"/>
</dbReference>
<gene>
    <name evidence="8" type="primary">LOC111453775</name>
</gene>
<dbReference type="Proteomes" id="UP000504609">
    <property type="component" value="Unplaced"/>
</dbReference>
<evidence type="ECO:0000256" key="1">
    <source>
        <dbReference type="ARBA" id="ARBA00022723"/>
    </source>
</evidence>
<feature type="transmembrane region" description="Helical" evidence="5">
    <location>
        <begin position="334"/>
        <end position="353"/>
    </location>
</feature>
<feature type="transmembrane region" description="Helical" evidence="5">
    <location>
        <begin position="275"/>
        <end position="294"/>
    </location>
</feature>
<dbReference type="PROSITE" id="PS51292">
    <property type="entry name" value="ZF_RING_CH"/>
    <property type="match status" value="1"/>
</dbReference>
<dbReference type="PANTHER" id="PTHR46158">
    <property type="entry name" value="OS02G0165000 PROTEIN"/>
    <property type="match status" value="1"/>
</dbReference>
<feature type="region of interest" description="Disordered" evidence="4">
    <location>
        <begin position="95"/>
        <end position="114"/>
    </location>
</feature>
<name>A0A6J1GFT2_CUCMO</name>
<protein>
    <submittedName>
        <fullName evidence="8">Uncharacterized protein LOC111453775 isoform X1</fullName>
    </submittedName>
</protein>
<feature type="transmembrane region" description="Helical" evidence="5">
    <location>
        <begin position="306"/>
        <end position="328"/>
    </location>
</feature>
<evidence type="ECO:0000313" key="7">
    <source>
        <dbReference type="Proteomes" id="UP000504609"/>
    </source>
</evidence>
<keyword evidence="5" id="KW-0472">Membrane</keyword>
<feature type="compositionally biased region" description="Basic and acidic residues" evidence="4">
    <location>
        <begin position="103"/>
        <end position="114"/>
    </location>
</feature>
<sequence length="471" mass="51856">MATQDQNLAEQDGGGSISQAMNTDEHSGTSKFPQISSHSPKSKSNSDSKGIASNMNSQYENLRPDVGMSPIVSLNVARAVAYQRPRISRSKSLTKIFSPKSKRAADSESSHGEGIVEHHILTRELAHGLMHRSNSVPDIREDGSVSLRRNTVRLTLTSPQIGKKFVMTPYKSPTYETNIETGEHISEEPVCRICLIELGNGLETIKMECNCKGELALAHQECAIKWFSTKGNRTCDVCRQEVHNLPAALLQAHAIQAYNFQGSEIVSADITQYRVWQDVPFLVIINVLAYFGFLEQLLAGKMGSSALAFSLPFSCIFGLLASMAAATIVWKQYIWIYAMVQLAFVIAFSHAFYSKLHMQAILAILLATFSGFGVTMTLTLVLEKIFQRTRLWLDQSINQTPSAMQSNGSSATTHQVHADPPLGLRRGPEEPMQTRTLSAASCRSQIDPPDQDIEMGTSGALHQRQAISVCH</sequence>
<dbReference type="CDD" id="cd16495">
    <property type="entry name" value="RING_CH-C4HC3_MARCH"/>
    <property type="match status" value="1"/>
</dbReference>
<dbReference type="SMART" id="SM00744">
    <property type="entry name" value="RINGv"/>
    <property type="match status" value="1"/>
</dbReference>
<feature type="region of interest" description="Disordered" evidence="4">
    <location>
        <begin position="1"/>
        <end position="53"/>
    </location>
</feature>
<reference evidence="8" key="1">
    <citation type="submission" date="2025-08" db="UniProtKB">
        <authorList>
            <consortium name="RefSeq"/>
        </authorList>
    </citation>
    <scope>IDENTIFICATION</scope>
    <source>
        <tissue evidence="8">Young leaves</tissue>
    </source>
</reference>
<feature type="domain" description="RING-CH-type" evidence="6">
    <location>
        <begin position="183"/>
        <end position="245"/>
    </location>
</feature>
<keyword evidence="1" id="KW-0479">Metal-binding</keyword>
<dbReference type="PANTHER" id="PTHR46158:SF10">
    <property type="entry name" value="RING-CH-TYPE DOMAIN-CONTAINING PROTEIN"/>
    <property type="match status" value="1"/>
</dbReference>
<keyword evidence="2" id="KW-0863">Zinc-finger</keyword>
<feature type="compositionally biased region" description="Low complexity" evidence="4">
    <location>
        <begin position="36"/>
        <end position="49"/>
    </location>
</feature>
<dbReference type="GeneID" id="111453775"/>
<dbReference type="Gene3D" id="3.30.40.10">
    <property type="entry name" value="Zinc/RING finger domain, C3HC4 (zinc finger)"/>
    <property type="match status" value="1"/>
</dbReference>
<dbReference type="InterPro" id="IPR013083">
    <property type="entry name" value="Znf_RING/FYVE/PHD"/>
</dbReference>
<dbReference type="AlphaFoldDB" id="A0A6J1GFT2"/>
<dbReference type="KEGG" id="cmos:111453775"/>
<evidence type="ECO:0000313" key="8">
    <source>
        <dbReference type="RefSeq" id="XP_022950772.1"/>
    </source>
</evidence>
<keyword evidence="5" id="KW-1133">Transmembrane helix</keyword>
<keyword evidence="5" id="KW-0812">Transmembrane</keyword>
<accession>A0A6J1GFT2</accession>
<evidence type="ECO:0000259" key="6">
    <source>
        <dbReference type="PROSITE" id="PS51292"/>
    </source>
</evidence>
<evidence type="ECO:0000256" key="5">
    <source>
        <dbReference type="SAM" id="Phobius"/>
    </source>
</evidence>
<evidence type="ECO:0000256" key="3">
    <source>
        <dbReference type="ARBA" id="ARBA00022833"/>
    </source>
</evidence>